<accession>A0A9P9IY70</accession>
<evidence type="ECO:0000256" key="2">
    <source>
        <dbReference type="SAM" id="SignalP"/>
    </source>
</evidence>
<evidence type="ECO:0000313" key="3">
    <source>
        <dbReference type="EMBL" id="KAH7138122.1"/>
    </source>
</evidence>
<protein>
    <submittedName>
        <fullName evidence="3">Uncharacterized protein</fullName>
    </submittedName>
</protein>
<keyword evidence="4" id="KW-1185">Reference proteome</keyword>
<feature type="compositionally biased region" description="Polar residues" evidence="1">
    <location>
        <begin position="156"/>
        <end position="174"/>
    </location>
</feature>
<feature type="signal peptide" evidence="2">
    <location>
        <begin position="1"/>
        <end position="20"/>
    </location>
</feature>
<dbReference type="EMBL" id="JAGMWT010000001">
    <property type="protein sequence ID" value="KAH7138122.1"/>
    <property type="molecule type" value="Genomic_DNA"/>
</dbReference>
<reference evidence="3" key="1">
    <citation type="journal article" date="2021" name="Nat. Commun.">
        <title>Genetic determinants of endophytism in the Arabidopsis root mycobiome.</title>
        <authorList>
            <person name="Mesny F."/>
            <person name="Miyauchi S."/>
            <person name="Thiergart T."/>
            <person name="Pickel B."/>
            <person name="Atanasova L."/>
            <person name="Karlsson M."/>
            <person name="Huettel B."/>
            <person name="Barry K.W."/>
            <person name="Haridas S."/>
            <person name="Chen C."/>
            <person name="Bauer D."/>
            <person name="Andreopoulos W."/>
            <person name="Pangilinan J."/>
            <person name="LaButti K."/>
            <person name="Riley R."/>
            <person name="Lipzen A."/>
            <person name="Clum A."/>
            <person name="Drula E."/>
            <person name="Henrissat B."/>
            <person name="Kohler A."/>
            <person name="Grigoriev I.V."/>
            <person name="Martin F.M."/>
            <person name="Hacquard S."/>
        </authorList>
    </citation>
    <scope>NUCLEOTIDE SEQUENCE</scope>
    <source>
        <strain evidence="3">MPI-CAGE-CH-0243</strain>
    </source>
</reference>
<feature type="region of interest" description="Disordered" evidence="1">
    <location>
        <begin position="118"/>
        <end position="143"/>
    </location>
</feature>
<feature type="compositionally biased region" description="Polar residues" evidence="1">
    <location>
        <begin position="181"/>
        <end position="194"/>
    </location>
</feature>
<name>A0A9P9IY70_9PLEO</name>
<keyword evidence="2" id="KW-0732">Signal</keyword>
<dbReference type="Proteomes" id="UP000700596">
    <property type="component" value="Unassembled WGS sequence"/>
</dbReference>
<feature type="region of interest" description="Disordered" evidence="1">
    <location>
        <begin position="156"/>
        <end position="195"/>
    </location>
</feature>
<feature type="chain" id="PRO_5040333134" evidence="2">
    <location>
        <begin position="21"/>
        <end position="225"/>
    </location>
</feature>
<organism evidence="3 4">
    <name type="scientific">Dendryphion nanum</name>
    <dbReference type="NCBI Taxonomy" id="256645"/>
    <lineage>
        <taxon>Eukaryota</taxon>
        <taxon>Fungi</taxon>
        <taxon>Dikarya</taxon>
        <taxon>Ascomycota</taxon>
        <taxon>Pezizomycotina</taxon>
        <taxon>Dothideomycetes</taxon>
        <taxon>Pleosporomycetidae</taxon>
        <taxon>Pleosporales</taxon>
        <taxon>Torulaceae</taxon>
        <taxon>Dendryphion</taxon>
    </lineage>
</organism>
<evidence type="ECO:0000256" key="1">
    <source>
        <dbReference type="SAM" id="MobiDB-lite"/>
    </source>
</evidence>
<feature type="compositionally biased region" description="Low complexity" evidence="1">
    <location>
        <begin position="122"/>
        <end position="141"/>
    </location>
</feature>
<sequence length="225" mass="22530">MKSITVGALAILAALAGAVGIETNPSNMLPKLDYRMVHVMGILARSASVYCPPVTITATVTVTSNTPTIETTCTNPNLTPTIGFTSTSSSSSTVPGTPSVYPGISTVSSIASGDLGVSSIHPSVPGRPSSSPGATGTSSTRLRIPDASSIASTLSVSGTSLSNKPTDSKSLLTKTSERTASHQTSTTSVATSINPPVPPTNAVSAFNLRGSQALIFAGLGLAALV</sequence>
<gene>
    <name evidence="3" type="ORF">B0J11DRAFT_574129</name>
</gene>
<proteinExistence type="predicted"/>
<evidence type="ECO:0000313" key="4">
    <source>
        <dbReference type="Proteomes" id="UP000700596"/>
    </source>
</evidence>
<comment type="caution">
    <text evidence="3">The sequence shown here is derived from an EMBL/GenBank/DDBJ whole genome shotgun (WGS) entry which is preliminary data.</text>
</comment>
<dbReference type="AlphaFoldDB" id="A0A9P9IY70"/>